<evidence type="ECO:0000256" key="1">
    <source>
        <dbReference type="ARBA" id="ARBA00004496"/>
    </source>
</evidence>
<dbReference type="SMART" id="SM00105">
    <property type="entry name" value="ArfGap"/>
    <property type="match status" value="1"/>
</dbReference>
<dbReference type="FunFam" id="2.30.29.30:FF:000080">
    <property type="entry name" value="Arf-GAP with dual PH domain-containing protein 1"/>
    <property type="match status" value="1"/>
</dbReference>
<dbReference type="InterPro" id="IPR037851">
    <property type="entry name" value="PH2_ADAP"/>
</dbReference>
<dbReference type="AlphaFoldDB" id="A0A812BGR3"/>
<dbReference type="GO" id="GO:0005547">
    <property type="term" value="F:phosphatidylinositol-3,4,5-trisphosphate binding"/>
    <property type="evidence" value="ECO:0007669"/>
    <property type="project" value="TreeGrafter"/>
</dbReference>
<dbReference type="InterPro" id="IPR037278">
    <property type="entry name" value="ARFGAP/RecO"/>
</dbReference>
<dbReference type="InterPro" id="IPR016181">
    <property type="entry name" value="Acyl_CoA_acyltransferase"/>
</dbReference>
<evidence type="ECO:0000256" key="6">
    <source>
        <dbReference type="ARBA" id="ARBA00022723"/>
    </source>
</evidence>
<dbReference type="PROSITE" id="PS50115">
    <property type="entry name" value="ARFGAP"/>
    <property type="match status" value="1"/>
</dbReference>
<evidence type="ECO:0000256" key="10">
    <source>
        <dbReference type="ARBA" id="ARBA00023315"/>
    </source>
</evidence>
<keyword evidence="6" id="KW-0479">Metal-binding</keyword>
<dbReference type="Pfam" id="PF00169">
    <property type="entry name" value="PH"/>
    <property type="match status" value="2"/>
</dbReference>
<dbReference type="SMART" id="SM00233">
    <property type="entry name" value="PH"/>
    <property type="match status" value="2"/>
</dbReference>
<evidence type="ECO:0000256" key="3">
    <source>
        <dbReference type="ARBA" id="ARBA00022468"/>
    </source>
</evidence>
<dbReference type="CDD" id="cd13252">
    <property type="entry name" value="PH1_ADAP"/>
    <property type="match status" value="1"/>
</dbReference>
<gene>
    <name evidence="16" type="ORF">SPHA_17235</name>
</gene>
<dbReference type="Gene3D" id="3.40.630.30">
    <property type="match status" value="1"/>
</dbReference>
<evidence type="ECO:0000256" key="4">
    <source>
        <dbReference type="ARBA" id="ARBA00022490"/>
    </source>
</evidence>
<organism evidence="16 17">
    <name type="scientific">Acanthosepion pharaonis</name>
    <name type="common">Pharaoh cuttlefish</name>
    <name type="synonym">Sepia pharaonis</name>
    <dbReference type="NCBI Taxonomy" id="158019"/>
    <lineage>
        <taxon>Eukaryota</taxon>
        <taxon>Metazoa</taxon>
        <taxon>Spiralia</taxon>
        <taxon>Lophotrochozoa</taxon>
        <taxon>Mollusca</taxon>
        <taxon>Cephalopoda</taxon>
        <taxon>Coleoidea</taxon>
        <taxon>Decapodiformes</taxon>
        <taxon>Sepiida</taxon>
        <taxon>Sepiina</taxon>
        <taxon>Sepiidae</taxon>
        <taxon>Acanthosepion</taxon>
    </lineage>
</organism>
<dbReference type="PRINTS" id="PR00405">
    <property type="entry name" value="REVINTRACTNG"/>
</dbReference>
<dbReference type="InterPro" id="IPR038508">
    <property type="entry name" value="ArfGAP_dom_sf"/>
</dbReference>
<keyword evidence="17" id="KW-1185">Reference proteome</keyword>
<evidence type="ECO:0000259" key="14">
    <source>
        <dbReference type="PROSITE" id="PS50115"/>
    </source>
</evidence>
<dbReference type="InterPro" id="IPR000182">
    <property type="entry name" value="GNAT_dom"/>
</dbReference>
<accession>A0A812BGR3</accession>
<dbReference type="PROSITE" id="PS51186">
    <property type="entry name" value="GNAT"/>
    <property type="match status" value="1"/>
</dbReference>
<dbReference type="Gene3D" id="2.30.29.30">
    <property type="entry name" value="Pleckstrin-homology domain (PH domain)/Phosphotyrosine-binding domain (PTB)"/>
    <property type="match status" value="2"/>
</dbReference>
<name>A0A812BGR3_ACAPH</name>
<comment type="subcellular location">
    <subcellularLocation>
        <location evidence="1">Cytoplasm</location>
    </subcellularLocation>
</comment>
<evidence type="ECO:0000256" key="7">
    <source>
        <dbReference type="ARBA" id="ARBA00022737"/>
    </source>
</evidence>
<comment type="caution">
    <text evidence="16">The sequence shown here is derived from an EMBL/GenBank/DDBJ whole genome shotgun (WGS) entry which is preliminary data.</text>
</comment>
<evidence type="ECO:0000259" key="15">
    <source>
        <dbReference type="PROSITE" id="PS51186"/>
    </source>
</evidence>
<proteinExistence type="inferred from homology"/>
<evidence type="ECO:0000313" key="17">
    <source>
        <dbReference type="Proteomes" id="UP000597762"/>
    </source>
</evidence>
<dbReference type="Pfam" id="PF13302">
    <property type="entry name" value="Acetyltransf_3"/>
    <property type="match status" value="1"/>
</dbReference>
<evidence type="ECO:0000313" key="16">
    <source>
        <dbReference type="EMBL" id="CAE1229294.1"/>
    </source>
</evidence>
<evidence type="ECO:0000256" key="12">
    <source>
        <dbReference type="PROSITE-ProRule" id="PRU00288"/>
    </source>
</evidence>
<dbReference type="PROSITE" id="PS50003">
    <property type="entry name" value="PH_DOMAIN"/>
    <property type="match status" value="2"/>
</dbReference>
<feature type="domain" description="Arf-GAP" evidence="14">
    <location>
        <begin position="200"/>
        <end position="323"/>
    </location>
</feature>
<dbReference type="InterPro" id="IPR001164">
    <property type="entry name" value="ArfGAP_dom"/>
</dbReference>
<evidence type="ECO:0000256" key="8">
    <source>
        <dbReference type="ARBA" id="ARBA00022771"/>
    </source>
</evidence>
<evidence type="ECO:0000259" key="13">
    <source>
        <dbReference type="PROSITE" id="PS50003"/>
    </source>
</evidence>
<dbReference type="CDD" id="cd01251">
    <property type="entry name" value="PH2_ADAP"/>
    <property type="match status" value="1"/>
</dbReference>
<dbReference type="Pfam" id="PF01412">
    <property type="entry name" value="ArfGap"/>
    <property type="match status" value="1"/>
</dbReference>
<dbReference type="OrthoDB" id="10266696at2759"/>
<dbReference type="Gene3D" id="1.10.220.150">
    <property type="entry name" value="Arf GTPase activating protein"/>
    <property type="match status" value="1"/>
</dbReference>
<dbReference type="FunFam" id="1.10.220.150:FF:000011">
    <property type="entry name" value="Arf-GAP with dual PH domain-containing protein 1"/>
    <property type="match status" value="1"/>
</dbReference>
<dbReference type="PANTHER" id="PTHR46021">
    <property type="entry name" value="ARF-GAP WITH DUAL PH DOMAIN-CONTAINING PROTEIN 1-LIKE PROTEIN"/>
    <property type="match status" value="1"/>
</dbReference>
<keyword evidence="3" id="KW-0343">GTPase activation</keyword>
<protein>
    <recommendedName>
        <fullName evidence="11">N-acetyltransferase 9-like protein</fullName>
    </recommendedName>
</protein>
<dbReference type="GO" id="GO:0005737">
    <property type="term" value="C:cytoplasm"/>
    <property type="evidence" value="ECO:0007669"/>
    <property type="project" value="UniProtKB-SubCell"/>
</dbReference>
<sequence>MLINKNTIIYGEKVVLVPYEANHVPKYHSWMQSEELLKLTGSERLQLEEEYANQISWRVDENKCTFIILDKNLYITSDHNEIDSMIGDVNLFLNGDNEYTAEIEIMIAEADARGKGFGKESVLMMLRFGIENLLLKEFTAKIGISNSSSLGLFSKLGFEEVSRSDVFQEITLTIFVPGKFIRHFPSVSVSQFYSVTMADQSKLFLLKLLEIPENKVCADCESKDPDWASCTLGVFLCQDCAGIHRSLTTGISRVKSIHLDKWESEQLQVMKQVGNAIAKQKYEEYVPPFYQKPKETDPRVLKMEWIYAKYKRLDFQDPNKQNEYIKDLKEGVLMKRGKENQKYKPRRFVLSRHENTLTYYNKDSASKPKAEISLDSLNAVFVPVKTEQQNGLQITYSDEGSTRCLYVYHHDSKEIVDWFLSIRALKLEWRKIAFPDKHVSDLCEDLTKNFIKEGWLSKKGPRDEPFRKRWFTLDRRKLMYFEGPLNAYAKGEIFIGFKDNNYSVSEGNIDGRTAPGFGFTLKTPERNFYLSADSKQEMEEWIIELTKIIITPLTTQDNKICASMVNKRPHTIYHIMKR</sequence>
<dbReference type="FunFam" id="3.40.630.30:FF:000248">
    <property type="entry name" value="N-acetyltransferase 9-like protein"/>
    <property type="match status" value="1"/>
</dbReference>
<dbReference type="SUPFAM" id="SSF55729">
    <property type="entry name" value="Acyl-CoA N-acyltransferases (Nat)"/>
    <property type="match status" value="1"/>
</dbReference>
<dbReference type="GO" id="GO:0016747">
    <property type="term" value="F:acyltransferase activity, transferring groups other than amino-acyl groups"/>
    <property type="evidence" value="ECO:0007669"/>
    <property type="project" value="InterPro"/>
</dbReference>
<keyword evidence="4" id="KW-0963">Cytoplasm</keyword>
<dbReference type="InterPro" id="IPR037849">
    <property type="entry name" value="PH1_ADAP"/>
</dbReference>
<evidence type="ECO:0000256" key="2">
    <source>
        <dbReference type="ARBA" id="ARBA00009342"/>
    </source>
</evidence>
<evidence type="ECO:0000256" key="11">
    <source>
        <dbReference type="ARBA" id="ARBA00069551"/>
    </source>
</evidence>
<dbReference type="GO" id="GO:1902936">
    <property type="term" value="F:phosphatidylinositol bisphosphate binding"/>
    <property type="evidence" value="ECO:0007669"/>
    <property type="project" value="InterPro"/>
</dbReference>
<dbReference type="FunFam" id="2.30.29.30:FF:000099">
    <property type="entry name" value="Arf-GAP with dual PH domain-containing protein 1"/>
    <property type="match status" value="1"/>
</dbReference>
<reference evidence="16" key="1">
    <citation type="submission" date="2021-01" db="EMBL/GenBank/DDBJ databases">
        <authorList>
            <person name="Li R."/>
            <person name="Bekaert M."/>
        </authorList>
    </citation>
    <scope>NUCLEOTIDE SEQUENCE</scope>
    <source>
        <strain evidence="16">Farmed</strain>
    </source>
</reference>
<feature type="domain" description="PH" evidence="13">
    <location>
        <begin position="449"/>
        <end position="550"/>
    </location>
</feature>
<dbReference type="GO" id="GO:0008270">
    <property type="term" value="F:zinc ion binding"/>
    <property type="evidence" value="ECO:0007669"/>
    <property type="project" value="UniProtKB-KW"/>
</dbReference>
<dbReference type="SUPFAM" id="SSF57863">
    <property type="entry name" value="ArfGap/RecO-like zinc finger"/>
    <property type="match status" value="1"/>
</dbReference>
<dbReference type="SUPFAM" id="SSF50729">
    <property type="entry name" value="PH domain-like"/>
    <property type="match status" value="2"/>
</dbReference>
<dbReference type="InterPro" id="IPR052589">
    <property type="entry name" value="Arf-GAP_dual-PH_domain"/>
</dbReference>
<dbReference type="InterPro" id="IPR011993">
    <property type="entry name" value="PH-like_dom_sf"/>
</dbReference>
<feature type="domain" description="PH" evidence="13">
    <location>
        <begin position="326"/>
        <end position="427"/>
    </location>
</feature>
<keyword evidence="7" id="KW-0677">Repeat</keyword>
<keyword evidence="8 12" id="KW-0863">Zinc-finger</keyword>
<dbReference type="PANTHER" id="PTHR46021:SF2">
    <property type="entry name" value="ARF-GAP WITH DUAL PH DOMAIN-CONTAINING PROTEIN 1"/>
    <property type="match status" value="1"/>
</dbReference>
<dbReference type="EMBL" id="CAHIKZ030000612">
    <property type="protein sequence ID" value="CAE1229294.1"/>
    <property type="molecule type" value="Genomic_DNA"/>
</dbReference>
<dbReference type="InterPro" id="IPR001849">
    <property type="entry name" value="PH_domain"/>
</dbReference>
<dbReference type="Proteomes" id="UP000597762">
    <property type="component" value="Unassembled WGS sequence"/>
</dbReference>
<dbReference type="GO" id="GO:0005886">
    <property type="term" value="C:plasma membrane"/>
    <property type="evidence" value="ECO:0007669"/>
    <property type="project" value="TreeGrafter"/>
</dbReference>
<keyword evidence="5 16" id="KW-0808">Transferase</keyword>
<keyword evidence="9" id="KW-0862">Zinc</keyword>
<comment type="similarity">
    <text evidence="2">Belongs to the acetyltransferase family. GNAT subfamily.</text>
</comment>
<evidence type="ECO:0000256" key="5">
    <source>
        <dbReference type="ARBA" id="ARBA00022679"/>
    </source>
</evidence>
<feature type="domain" description="N-acetyltransferase" evidence="15">
    <location>
        <begin position="34"/>
        <end position="182"/>
    </location>
</feature>
<dbReference type="GO" id="GO:0005096">
    <property type="term" value="F:GTPase activator activity"/>
    <property type="evidence" value="ECO:0007669"/>
    <property type="project" value="UniProtKB-KW"/>
</dbReference>
<keyword evidence="10" id="KW-0012">Acyltransferase</keyword>
<evidence type="ECO:0000256" key="9">
    <source>
        <dbReference type="ARBA" id="ARBA00022833"/>
    </source>
</evidence>